<comment type="caution">
    <text evidence="2">The sequence shown here is derived from an EMBL/GenBank/DDBJ whole genome shotgun (WGS) entry which is preliminary data.</text>
</comment>
<accession>A0A401RIF0</accession>
<gene>
    <name evidence="2" type="ORF">chiPu_0022329</name>
</gene>
<proteinExistence type="predicted"/>
<dbReference type="Proteomes" id="UP000287033">
    <property type="component" value="Unassembled WGS sequence"/>
</dbReference>
<feature type="region of interest" description="Disordered" evidence="1">
    <location>
        <begin position="104"/>
        <end position="159"/>
    </location>
</feature>
<dbReference type="EMBL" id="BEZZ01007072">
    <property type="protein sequence ID" value="GCC17919.1"/>
    <property type="molecule type" value="Genomic_DNA"/>
</dbReference>
<feature type="compositionally biased region" description="Basic and acidic residues" evidence="1">
    <location>
        <begin position="107"/>
        <end position="123"/>
    </location>
</feature>
<evidence type="ECO:0000256" key="1">
    <source>
        <dbReference type="SAM" id="MobiDB-lite"/>
    </source>
</evidence>
<feature type="compositionally biased region" description="Polar residues" evidence="1">
    <location>
        <begin position="136"/>
        <end position="145"/>
    </location>
</feature>
<protein>
    <submittedName>
        <fullName evidence="2">Uncharacterized protein</fullName>
    </submittedName>
</protein>
<reference evidence="2 3" key="1">
    <citation type="journal article" date="2018" name="Nat. Ecol. Evol.">
        <title>Shark genomes provide insights into elasmobranch evolution and the origin of vertebrates.</title>
        <authorList>
            <person name="Hara Y"/>
            <person name="Yamaguchi K"/>
            <person name="Onimaru K"/>
            <person name="Kadota M"/>
            <person name="Koyanagi M"/>
            <person name="Keeley SD"/>
            <person name="Tatsumi K"/>
            <person name="Tanaka K"/>
            <person name="Motone F"/>
            <person name="Kageyama Y"/>
            <person name="Nozu R"/>
            <person name="Adachi N"/>
            <person name="Nishimura O"/>
            <person name="Nakagawa R"/>
            <person name="Tanegashima C"/>
            <person name="Kiyatake I"/>
            <person name="Matsumoto R"/>
            <person name="Murakumo K"/>
            <person name="Nishida K"/>
            <person name="Terakita A"/>
            <person name="Kuratani S"/>
            <person name="Sato K"/>
            <person name="Hyodo S Kuraku.S."/>
        </authorList>
    </citation>
    <scope>NUCLEOTIDE SEQUENCE [LARGE SCALE GENOMIC DNA]</scope>
</reference>
<evidence type="ECO:0000313" key="2">
    <source>
        <dbReference type="EMBL" id="GCC17919.1"/>
    </source>
</evidence>
<name>A0A401RIF0_CHIPU</name>
<dbReference type="AlphaFoldDB" id="A0A401RIF0"/>
<evidence type="ECO:0000313" key="3">
    <source>
        <dbReference type="Proteomes" id="UP000287033"/>
    </source>
</evidence>
<organism evidence="2 3">
    <name type="scientific">Chiloscyllium punctatum</name>
    <name type="common">Brownbanded bambooshark</name>
    <name type="synonym">Hemiscyllium punctatum</name>
    <dbReference type="NCBI Taxonomy" id="137246"/>
    <lineage>
        <taxon>Eukaryota</taxon>
        <taxon>Metazoa</taxon>
        <taxon>Chordata</taxon>
        <taxon>Craniata</taxon>
        <taxon>Vertebrata</taxon>
        <taxon>Chondrichthyes</taxon>
        <taxon>Elasmobranchii</taxon>
        <taxon>Galeomorphii</taxon>
        <taxon>Galeoidea</taxon>
        <taxon>Orectolobiformes</taxon>
        <taxon>Hemiscylliidae</taxon>
        <taxon>Chiloscyllium</taxon>
    </lineage>
</organism>
<sequence>MLATSAGARSRLHFGEKVPWDSRIYPPPHHCQPNGSTKKHRHLWALPPRERRWAQSESLRHPRYLSEVQPTVRAWNLLPWGRGWAGGLQRGVVLLGLPEQEAVPLSSRRDGKDINDQSRHDCADLGLPRVRPHPVTQGQAPSTLPGSRYIMPTAKTTRQ</sequence>
<keyword evidence="3" id="KW-1185">Reference proteome</keyword>